<dbReference type="EMBL" id="JARJCM010000197">
    <property type="protein sequence ID" value="KAJ7023006.1"/>
    <property type="molecule type" value="Genomic_DNA"/>
</dbReference>
<evidence type="ECO:0000313" key="1">
    <source>
        <dbReference type="EMBL" id="KAJ7023006.1"/>
    </source>
</evidence>
<name>A0AAD6SA99_9AGAR</name>
<accession>A0AAD6SA99</accession>
<evidence type="ECO:0008006" key="3">
    <source>
        <dbReference type="Google" id="ProtNLM"/>
    </source>
</evidence>
<proteinExistence type="predicted"/>
<gene>
    <name evidence="1" type="ORF">C8F04DRAFT_970604</name>
</gene>
<reference evidence="1" key="1">
    <citation type="submission" date="2023-03" db="EMBL/GenBank/DDBJ databases">
        <title>Massive genome expansion in bonnet fungi (Mycena s.s.) driven by repeated elements and novel gene families across ecological guilds.</title>
        <authorList>
            <consortium name="Lawrence Berkeley National Laboratory"/>
            <person name="Harder C.B."/>
            <person name="Miyauchi S."/>
            <person name="Viragh M."/>
            <person name="Kuo A."/>
            <person name="Thoen E."/>
            <person name="Andreopoulos B."/>
            <person name="Lu D."/>
            <person name="Skrede I."/>
            <person name="Drula E."/>
            <person name="Henrissat B."/>
            <person name="Morin E."/>
            <person name="Kohler A."/>
            <person name="Barry K."/>
            <person name="LaButti K."/>
            <person name="Morin E."/>
            <person name="Salamov A."/>
            <person name="Lipzen A."/>
            <person name="Mereny Z."/>
            <person name="Hegedus B."/>
            <person name="Baldrian P."/>
            <person name="Stursova M."/>
            <person name="Weitz H."/>
            <person name="Taylor A."/>
            <person name="Grigoriev I.V."/>
            <person name="Nagy L.G."/>
            <person name="Martin F."/>
            <person name="Kauserud H."/>
        </authorList>
    </citation>
    <scope>NUCLEOTIDE SEQUENCE</scope>
    <source>
        <strain evidence="1">CBHHK200</strain>
    </source>
</reference>
<comment type="caution">
    <text evidence="1">The sequence shown here is derived from an EMBL/GenBank/DDBJ whole genome shotgun (WGS) entry which is preliminary data.</text>
</comment>
<evidence type="ECO:0000313" key="2">
    <source>
        <dbReference type="Proteomes" id="UP001218188"/>
    </source>
</evidence>
<sequence length="241" mass="27597">MFQSLLGILTGDPGSPHLWHLFMADFVIHWHPDDICLNGTPTNQLAHADNILTTSTGSSGFQCHLNNSQRWSDDNGCETSVPKCIYQIHGPRQKPSENRVFRLNGEMISRVEKACYLSVWIQTGMKFIWREQYQVKAKKARRAANVIRGLNRFVGNLTAWDAHTLYMARVDPYLIAGGEICLDVHAKSLKLLEDVQCMFLRRMLGVRTRSMCAVLFSDTGIWPIKYRRVYLALKYLCYLLA</sequence>
<dbReference type="AlphaFoldDB" id="A0AAD6SA99"/>
<keyword evidence="2" id="KW-1185">Reference proteome</keyword>
<protein>
    <recommendedName>
        <fullName evidence="3">Reverse transcriptase domain-containing protein</fullName>
    </recommendedName>
</protein>
<organism evidence="1 2">
    <name type="scientific">Mycena alexandri</name>
    <dbReference type="NCBI Taxonomy" id="1745969"/>
    <lineage>
        <taxon>Eukaryota</taxon>
        <taxon>Fungi</taxon>
        <taxon>Dikarya</taxon>
        <taxon>Basidiomycota</taxon>
        <taxon>Agaricomycotina</taxon>
        <taxon>Agaricomycetes</taxon>
        <taxon>Agaricomycetidae</taxon>
        <taxon>Agaricales</taxon>
        <taxon>Marasmiineae</taxon>
        <taxon>Mycenaceae</taxon>
        <taxon>Mycena</taxon>
    </lineage>
</organism>
<dbReference type="Proteomes" id="UP001218188">
    <property type="component" value="Unassembled WGS sequence"/>
</dbReference>